<sequence length="894" mass="91334">MPDPRPRAVPATLGLLVVLAAGATAVSLTGAPGAAGLVHGALALAAGAAAAVLAGSAGRRPGRSGRPWRVLAGAAGLLALGQLLTVASPSGGPATGGAGDLPTLLAGPVAVAAAVCLLPPRAQRRLGSRVLLDGVVVTASVVLLGGVLLADVVRAAGTPGTVAGGHPLVGALLCGVGLVTVTAVSEQRRRAAGWLLTAFGAMAAGALGNAALRSVPDAGQARLWGVLTVLAWLGALGAALCAAAADPTGAGAVAPDGGRRRALPLRGGVLAHVAATAALVSLSAGVVAGRPLTVAEAGGAAVLLLLTSARTLCWALDAARLTRRLERTEGWFRALVHSGDAVTVVLDGTGTITSATGPVQAQLGRAEADLRGRALADLLHPEDHDLLARVAAALRDGTPDGLPDTGRLRTEDGTWRDVEVSGAARTGDRRAGDGLVLHLRDVTERRATHRELERMAYTDSLTGLPNRARFMAALEAALDRAGRGRSACVLLVDLDGFKAVNDVAGHDAGDRLLCEVADALRAEARAGDLVARLGGDEFALVVDAGPEDALVLAERLVARLDHTRRHGEAGPLLHVSASVGVTEVLPGADVSATVREADLALRTVKAQGRNGVRASGEALVEEVARRSRLARDLPGALTGGQLRLVYQPVAGTAQQRVLGVEALVRWDHPELGPVSPEEFIGLAEEDGLIVPLQRWVLQTATAEHARLLAGGRDLKLGVNISVRHLQARCLVEDVTRALQRSGLPAHLLMIEVTESVLMDDDERLLAELAELSALGCIVSLDDFGKGYSSLAYLARLPVQVLKMDRGFVSGIDTDPRGAALVGSVVDLGRTLGMDVVAEGVETPEQLAVLTGLGCAFLQGWLIGRPVPAAELPALVDGFDPAPLAGAVPVPVTVP</sequence>
<evidence type="ECO:0000259" key="3">
    <source>
        <dbReference type="PROSITE" id="PS50883"/>
    </source>
</evidence>
<feature type="transmembrane region" description="Helical" evidence="1">
    <location>
        <begin position="35"/>
        <end position="58"/>
    </location>
</feature>
<feature type="transmembrane region" description="Helical" evidence="1">
    <location>
        <begin position="130"/>
        <end position="150"/>
    </location>
</feature>
<dbReference type="InterPro" id="IPR043128">
    <property type="entry name" value="Rev_trsase/Diguanyl_cyclase"/>
</dbReference>
<proteinExistence type="predicted"/>
<dbReference type="InterPro" id="IPR001633">
    <property type="entry name" value="EAL_dom"/>
</dbReference>
<keyword evidence="1" id="KW-0812">Transmembrane</keyword>
<dbReference type="SMART" id="SM00267">
    <property type="entry name" value="GGDEF"/>
    <property type="match status" value="1"/>
</dbReference>
<dbReference type="PROSITE" id="PS50883">
    <property type="entry name" value="EAL"/>
    <property type="match status" value="1"/>
</dbReference>
<dbReference type="Gene3D" id="3.30.70.270">
    <property type="match status" value="1"/>
</dbReference>
<dbReference type="AlphaFoldDB" id="A0A239AEP6"/>
<keyword evidence="1" id="KW-1133">Transmembrane helix</keyword>
<feature type="domain" description="EAL" evidence="3">
    <location>
        <begin position="626"/>
        <end position="879"/>
    </location>
</feature>
<gene>
    <name evidence="5" type="ORF">SAMN04488107_0715</name>
</gene>
<feature type="domain" description="PAS" evidence="2">
    <location>
        <begin position="328"/>
        <end position="401"/>
    </location>
</feature>
<feature type="transmembrane region" description="Helical" evidence="1">
    <location>
        <begin position="101"/>
        <end position="118"/>
    </location>
</feature>
<dbReference type="Gene3D" id="3.30.450.20">
    <property type="entry name" value="PAS domain"/>
    <property type="match status" value="1"/>
</dbReference>
<dbReference type="RefSeq" id="WP_089402462.1">
    <property type="nucleotide sequence ID" value="NZ_FZOH01000001.1"/>
</dbReference>
<dbReference type="InterPro" id="IPR029787">
    <property type="entry name" value="Nucleotide_cyclase"/>
</dbReference>
<dbReference type="EMBL" id="FZOH01000001">
    <property type="protein sequence ID" value="SNR93524.1"/>
    <property type="molecule type" value="Genomic_DNA"/>
</dbReference>
<evidence type="ECO:0000256" key="1">
    <source>
        <dbReference type="SAM" id="Phobius"/>
    </source>
</evidence>
<evidence type="ECO:0000259" key="2">
    <source>
        <dbReference type="PROSITE" id="PS50112"/>
    </source>
</evidence>
<feature type="transmembrane region" description="Helical" evidence="1">
    <location>
        <begin position="265"/>
        <end position="288"/>
    </location>
</feature>
<dbReference type="Proteomes" id="UP000198386">
    <property type="component" value="Unassembled WGS sequence"/>
</dbReference>
<accession>A0A239AEP6</accession>
<dbReference type="CDD" id="cd00130">
    <property type="entry name" value="PAS"/>
    <property type="match status" value="1"/>
</dbReference>
<dbReference type="SUPFAM" id="SSF55785">
    <property type="entry name" value="PYP-like sensor domain (PAS domain)"/>
    <property type="match status" value="1"/>
</dbReference>
<dbReference type="SUPFAM" id="SSF55073">
    <property type="entry name" value="Nucleotide cyclase"/>
    <property type="match status" value="1"/>
</dbReference>
<dbReference type="Gene3D" id="3.20.20.450">
    <property type="entry name" value="EAL domain"/>
    <property type="match status" value="1"/>
</dbReference>
<dbReference type="InterPro" id="IPR000014">
    <property type="entry name" value="PAS"/>
</dbReference>
<dbReference type="PANTHER" id="PTHR44757:SF2">
    <property type="entry name" value="BIOFILM ARCHITECTURE MAINTENANCE PROTEIN MBAA"/>
    <property type="match status" value="1"/>
</dbReference>
<dbReference type="NCBIfam" id="TIGR00229">
    <property type="entry name" value="sensory_box"/>
    <property type="match status" value="1"/>
</dbReference>
<dbReference type="InterPro" id="IPR035965">
    <property type="entry name" value="PAS-like_dom_sf"/>
</dbReference>
<dbReference type="InterPro" id="IPR013767">
    <property type="entry name" value="PAS_fold"/>
</dbReference>
<evidence type="ECO:0000313" key="6">
    <source>
        <dbReference type="Proteomes" id="UP000198386"/>
    </source>
</evidence>
<feature type="transmembrane region" description="Helical" evidence="1">
    <location>
        <begin position="70"/>
        <end position="89"/>
    </location>
</feature>
<dbReference type="CDD" id="cd01949">
    <property type="entry name" value="GGDEF"/>
    <property type="match status" value="1"/>
</dbReference>
<dbReference type="PANTHER" id="PTHR44757">
    <property type="entry name" value="DIGUANYLATE CYCLASE DGCP"/>
    <property type="match status" value="1"/>
</dbReference>
<keyword evidence="6" id="KW-1185">Reference proteome</keyword>
<dbReference type="Pfam" id="PF00990">
    <property type="entry name" value="GGDEF"/>
    <property type="match status" value="1"/>
</dbReference>
<keyword evidence="1" id="KW-0472">Membrane</keyword>
<feature type="transmembrane region" description="Helical" evidence="1">
    <location>
        <begin position="162"/>
        <end position="184"/>
    </location>
</feature>
<dbReference type="SMART" id="SM00091">
    <property type="entry name" value="PAS"/>
    <property type="match status" value="1"/>
</dbReference>
<name>A0A239AEP6_9ACTN</name>
<dbReference type="InterPro" id="IPR052155">
    <property type="entry name" value="Biofilm_reg_signaling"/>
</dbReference>
<dbReference type="PROSITE" id="PS50887">
    <property type="entry name" value="GGDEF"/>
    <property type="match status" value="1"/>
</dbReference>
<evidence type="ECO:0000313" key="5">
    <source>
        <dbReference type="EMBL" id="SNR93524.1"/>
    </source>
</evidence>
<dbReference type="NCBIfam" id="TIGR00254">
    <property type="entry name" value="GGDEF"/>
    <property type="match status" value="1"/>
</dbReference>
<dbReference type="InterPro" id="IPR035919">
    <property type="entry name" value="EAL_sf"/>
</dbReference>
<feature type="transmembrane region" description="Helical" evidence="1">
    <location>
        <begin position="191"/>
        <end position="212"/>
    </location>
</feature>
<dbReference type="InterPro" id="IPR000160">
    <property type="entry name" value="GGDEF_dom"/>
</dbReference>
<reference evidence="6" key="1">
    <citation type="submission" date="2017-06" db="EMBL/GenBank/DDBJ databases">
        <authorList>
            <person name="Varghese N."/>
            <person name="Submissions S."/>
        </authorList>
    </citation>
    <scope>NUCLEOTIDE SEQUENCE [LARGE SCALE GENOMIC DNA]</scope>
    <source>
        <strain evidence="6">DSM 45423</strain>
    </source>
</reference>
<evidence type="ECO:0000259" key="4">
    <source>
        <dbReference type="PROSITE" id="PS50887"/>
    </source>
</evidence>
<organism evidence="5 6">
    <name type="scientific">Geodermatophilus saharensis</name>
    <dbReference type="NCBI Taxonomy" id="1137994"/>
    <lineage>
        <taxon>Bacteria</taxon>
        <taxon>Bacillati</taxon>
        <taxon>Actinomycetota</taxon>
        <taxon>Actinomycetes</taxon>
        <taxon>Geodermatophilales</taxon>
        <taxon>Geodermatophilaceae</taxon>
        <taxon>Geodermatophilus</taxon>
    </lineage>
</organism>
<dbReference type="SMART" id="SM00052">
    <property type="entry name" value="EAL"/>
    <property type="match status" value="1"/>
</dbReference>
<dbReference type="CDD" id="cd01948">
    <property type="entry name" value="EAL"/>
    <property type="match status" value="1"/>
</dbReference>
<dbReference type="SUPFAM" id="SSF141868">
    <property type="entry name" value="EAL domain-like"/>
    <property type="match status" value="1"/>
</dbReference>
<dbReference type="PROSITE" id="PS50112">
    <property type="entry name" value="PAS"/>
    <property type="match status" value="1"/>
</dbReference>
<dbReference type="GO" id="GO:0006355">
    <property type="term" value="P:regulation of DNA-templated transcription"/>
    <property type="evidence" value="ECO:0007669"/>
    <property type="project" value="InterPro"/>
</dbReference>
<feature type="transmembrane region" description="Helical" evidence="1">
    <location>
        <begin position="224"/>
        <end position="245"/>
    </location>
</feature>
<feature type="domain" description="GGDEF" evidence="4">
    <location>
        <begin position="485"/>
        <end position="617"/>
    </location>
</feature>
<dbReference type="OrthoDB" id="5179666at2"/>
<dbReference type="Pfam" id="PF00989">
    <property type="entry name" value="PAS"/>
    <property type="match status" value="1"/>
</dbReference>
<protein>
    <submittedName>
        <fullName evidence="5">PAS domain S-box-containing protein/diguanylate cyclase (GGDEF) domain-containing protein</fullName>
    </submittedName>
</protein>
<dbReference type="Pfam" id="PF00563">
    <property type="entry name" value="EAL"/>
    <property type="match status" value="1"/>
</dbReference>